<keyword evidence="6" id="KW-1133">Transmembrane helix</keyword>
<evidence type="ECO:0000256" key="6">
    <source>
        <dbReference type="SAM" id="Phobius"/>
    </source>
</evidence>
<feature type="transmembrane region" description="Helical" evidence="6">
    <location>
        <begin position="205"/>
        <end position="226"/>
    </location>
</feature>
<evidence type="ECO:0000313" key="9">
    <source>
        <dbReference type="Proteomes" id="UP000315750"/>
    </source>
</evidence>
<reference evidence="8 9" key="1">
    <citation type="submission" date="2019-02" db="EMBL/GenBank/DDBJ databases">
        <title>Deep-cultivation of Planctomycetes and their phenomic and genomic characterization uncovers novel biology.</title>
        <authorList>
            <person name="Wiegand S."/>
            <person name="Jogler M."/>
            <person name="Boedeker C."/>
            <person name="Pinto D."/>
            <person name="Vollmers J."/>
            <person name="Rivas-Marin E."/>
            <person name="Kohn T."/>
            <person name="Peeters S.H."/>
            <person name="Heuer A."/>
            <person name="Rast P."/>
            <person name="Oberbeckmann S."/>
            <person name="Bunk B."/>
            <person name="Jeske O."/>
            <person name="Meyerdierks A."/>
            <person name="Storesund J.E."/>
            <person name="Kallscheuer N."/>
            <person name="Luecker S."/>
            <person name="Lage O.M."/>
            <person name="Pohl T."/>
            <person name="Merkel B.J."/>
            <person name="Hornburger P."/>
            <person name="Mueller R.-W."/>
            <person name="Bruemmer F."/>
            <person name="Labrenz M."/>
            <person name="Spormann A.M."/>
            <person name="Op den Camp H."/>
            <person name="Overmann J."/>
            <person name="Amann R."/>
            <person name="Jetten M.S.M."/>
            <person name="Mascher T."/>
            <person name="Medema M.H."/>
            <person name="Devos D.P."/>
            <person name="Kaster A.-K."/>
            <person name="Ovreas L."/>
            <person name="Rohde M."/>
            <person name="Galperin M.Y."/>
            <person name="Jogler C."/>
        </authorList>
    </citation>
    <scope>NUCLEOTIDE SEQUENCE [LARGE SCALE GENOMIC DNA]</scope>
    <source>
        <strain evidence="8 9">Pan181</strain>
    </source>
</reference>
<feature type="transmembrane region" description="Helical" evidence="6">
    <location>
        <begin position="119"/>
        <end position="139"/>
    </location>
</feature>
<keyword evidence="6" id="KW-0472">Membrane</keyword>
<feature type="compositionally biased region" description="Low complexity" evidence="5">
    <location>
        <begin position="381"/>
        <end position="404"/>
    </location>
</feature>
<evidence type="ECO:0000256" key="4">
    <source>
        <dbReference type="PROSITE-ProRule" id="PRU00433"/>
    </source>
</evidence>
<dbReference type="PANTHER" id="PTHR40394:SF2">
    <property type="entry name" value="QUINOL:CYTOCHROME C OXIDOREDUCTASE MEMBRANE PROTEIN"/>
    <property type="match status" value="1"/>
</dbReference>
<dbReference type="Pfam" id="PF13442">
    <property type="entry name" value="Cytochrome_CBB3"/>
    <property type="match status" value="1"/>
</dbReference>
<gene>
    <name evidence="8" type="ORF">Pan181_01730</name>
</gene>
<evidence type="ECO:0000256" key="5">
    <source>
        <dbReference type="SAM" id="MobiDB-lite"/>
    </source>
</evidence>
<dbReference type="InterPro" id="IPR009056">
    <property type="entry name" value="Cyt_c-like_dom"/>
</dbReference>
<feature type="compositionally biased region" description="Acidic residues" evidence="5">
    <location>
        <begin position="369"/>
        <end position="380"/>
    </location>
</feature>
<proteinExistence type="predicted"/>
<dbReference type="AlphaFoldDB" id="A0A518AGY4"/>
<dbReference type="PANTHER" id="PTHR40394">
    <property type="entry name" value="LIPOPROTEIN-RELATED"/>
    <property type="match status" value="1"/>
</dbReference>
<name>A0A518AGY4_9BACT</name>
<keyword evidence="3 4" id="KW-0408">Iron</keyword>
<accession>A0A518AGY4</accession>
<dbReference type="Proteomes" id="UP000315750">
    <property type="component" value="Chromosome"/>
</dbReference>
<sequence>MSHHDTKPEPAKYEPKVIGVLGEFAGPEQLVAGARAIREKGYRKVEAYSPFPVHGIDDALAAPKPILPWVVLGAGLTGCAVALLMQWYMNAFEAPFPLSGYDYGISGKPSWSLPANIPVTFELIVLFSAFTAFLGMIAFNKLPKFSNPLFRNERFTRATNDKFFLLIEEDDPQFATESITSAFEAIGAVHVEALYDQPTTPMPSWIVPVGAVLMVAGLIPLGLVAMNRNVHTSTPRLSIWWDMDYQPKYKAQTTIPDSLFKDGRSARLPVEGTVARGRGVIDPALELGYIPASEPTFETALLLQEEGTGEQPPAEEPAEETPADADEAPAEEPAEEESADQPADETTEAPAEKSTDMQEEPAAEPAAEPADEAPAEEPTAEESQPATDEAAPAEGGEAEAPAAPHYNWVSEFPEAITVDSDLMERGERQYNIYCAVCHGYAGDGDGLVHQRAIAREQLATWAPPTSIHNEAVVKYPVGQLFDTISNGNIGDWTKDGTPMRGRMAGYKQQISVKDRWAIVLYIKALQKSRLVTPDELSEQELASLK</sequence>
<feature type="region of interest" description="Disordered" evidence="5">
    <location>
        <begin position="305"/>
        <end position="406"/>
    </location>
</feature>
<dbReference type="InterPro" id="IPR036909">
    <property type="entry name" value="Cyt_c-like_dom_sf"/>
</dbReference>
<dbReference type="RefSeq" id="WP_145245029.1">
    <property type="nucleotide sequence ID" value="NZ_CP036278.1"/>
</dbReference>
<dbReference type="PROSITE" id="PS51007">
    <property type="entry name" value="CYTC"/>
    <property type="match status" value="1"/>
</dbReference>
<evidence type="ECO:0000256" key="1">
    <source>
        <dbReference type="ARBA" id="ARBA00022617"/>
    </source>
</evidence>
<feature type="transmembrane region" description="Helical" evidence="6">
    <location>
        <begin position="66"/>
        <end position="89"/>
    </location>
</feature>
<dbReference type="Pfam" id="PF11821">
    <property type="entry name" value="ActD"/>
    <property type="match status" value="1"/>
</dbReference>
<dbReference type="EMBL" id="CP036278">
    <property type="protein sequence ID" value="QDU53993.1"/>
    <property type="molecule type" value="Genomic_DNA"/>
</dbReference>
<dbReference type="InterPro" id="IPR021776">
    <property type="entry name" value="ActD"/>
</dbReference>
<dbReference type="SUPFAM" id="SSF46626">
    <property type="entry name" value="Cytochrome c"/>
    <property type="match status" value="1"/>
</dbReference>
<keyword evidence="1 4" id="KW-0349">Heme</keyword>
<feature type="domain" description="Cytochrome c" evidence="7">
    <location>
        <begin position="421"/>
        <end position="526"/>
    </location>
</feature>
<dbReference type="GO" id="GO:0020037">
    <property type="term" value="F:heme binding"/>
    <property type="evidence" value="ECO:0007669"/>
    <property type="project" value="InterPro"/>
</dbReference>
<evidence type="ECO:0000313" key="8">
    <source>
        <dbReference type="EMBL" id="QDU53993.1"/>
    </source>
</evidence>
<dbReference type="KEGG" id="amuc:Pan181_01730"/>
<dbReference type="GO" id="GO:0046872">
    <property type="term" value="F:metal ion binding"/>
    <property type="evidence" value="ECO:0007669"/>
    <property type="project" value="UniProtKB-KW"/>
</dbReference>
<evidence type="ECO:0000256" key="2">
    <source>
        <dbReference type="ARBA" id="ARBA00022723"/>
    </source>
</evidence>
<dbReference type="Gene3D" id="1.10.760.10">
    <property type="entry name" value="Cytochrome c-like domain"/>
    <property type="match status" value="1"/>
</dbReference>
<dbReference type="GO" id="GO:0009055">
    <property type="term" value="F:electron transfer activity"/>
    <property type="evidence" value="ECO:0007669"/>
    <property type="project" value="InterPro"/>
</dbReference>
<feature type="compositionally biased region" description="Acidic residues" evidence="5">
    <location>
        <begin position="316"/>
        <end position="347"/>
    </location>
</feature>
<protein>
    <recommendedName>
        <fullName evidence="7">Cytochrome c domain-containing protein</fullName>
    </recommendedName>
</protein>
<keyword evidence="9" id="KW-1185">Reference proteome</keyword>
<evidence type="ECO:0000256" key="3">
    <source>
        <dbReference type="ARBA" id="ARBA00023004"/>
    </source>
</evidence>
<keyword evidence="6" id="KW-0812">Transmembrane</keyword>
<dbReference type="OrthoDB" id="9773456at2"/>
<organism evidence="8 9">
    <name type="scientific">Aeoliella mucimassa</name>
    <dbReference type="NCBI Taxonomy" id="2527972"/>
    <lineage>
        <taxon>Bacteria</taxon>
        <taxon>Pseudomonadati</taxon>
        <taxon>Planctomycetota</taxon>
        <taxon>Planctomycetia</taxon>
        <taxon>Pirellulales</taxon>
        <taxon>Lacipirellulaceae</taxon>
        <taxon>Aeoliella</taxon>
    </lineage>
</organism>
<evidence type="ECO:0000259" key="7">
    <source>
        <dbReference type="PROSITE" id="PS51007"/>
    </source>
</evidence>
<keyword evidence="2 4" id="KW-0479">Metal-binding</keyword>